<dbReference type="EMBL" id="FOWC01000006">
    <property type="protein sequence ID" value="SFP63257.1"/>
    <property type="molecule type" value="Genomic_DNA"/>
</dbReference>
<feature type="transmembrane region" description="Helical" evidence="8">
    <location>
        <begin position="137"/>
        <end position="158"/>
    </location>
</feature>
<reference evidence="9 12" key="3">
    <citation type="submission" date="2020-01" db="EMBL/GenBank/DDBJ databases">
        <title>Insect and environment-associated Actinomycetes.</title>
        <authorList>
            <person name="Currrie C."/>
            <person name="Chevrette M."/>
            <person name="Carlson C."/>
            <person name="Stubbendieck R."/>
            <person name="Wendt-Pienkowski E."/>
        </authorList>
    </citation>
    <scope>NUCLEOTIDE SEQUENCE [LARGE SCALE GENOMIC DNA]</scope>
    <source>
        <strain evidence="9 12">SID8386</strain>
    </source>
</reference>
<evidence type="ECO:0000313" key="11">
    <source>
        <dbReference type="Proteomes" id="UP000199137"/>
    </source>
</evidence>
<evidence type="ECO:0000256" key="7">
    <source>
        <dbReference type="PIRNR" id="PIRNR002744"/>
    </source>
</evidence>
<evidence type="ECO:0000313" key="12">
    <source>
        <dbReference type="Proteomes" id="UP000470404"/>
    </source>
</evidence>
<evidence type="ECO:0000256" key="2">
    <source>
        <dbReference type="ARBA" id="ARBA00008974"/>
    </source>
</evidence>
<feature type="transmembrane region" description="Helical" evidence="8">
    <location>
        <begin position="398"/>
        <end position="419"/>
    </location>
</feature>
<dbReference type="GO" id="GO:0022857">
    <property type="term" value="F:transmembrane transporter activity"/>
    <property type="evidence" value="ECO:0007669"/>
    <property type="project" value="InterPro"/>
</dbReference>
<comment type="subcellular location">
    <subcellularLocation>
        <location evidence="1">Membrane</location>
        <topology evidence="1">Multi-pass membrane protein</topology>
    </subcellularLocation>
</comment>
<comment type="similarity">
    <text evidence="2 7">Belongs to the purine-cytosine permease (2.A.39) family.</text>
</comment>
<dbReference type="Proteomes" id="UP000470404">
    <property type="component" value="Unassembled WGS sequence"/>
</dbReference>
<sequence>MVNEAHAVRPPAVSVEHHGIERIPDDQRHGSPRSAFSLWFAGNLQYSALAVGAIPTAFLGLGFGEAVLSLAIGILIGSVLLGFAASMGPRAGVPQMIQSRIPFGYYGNFLPVLLLCLTGLGYFAVNTVLGAYIVRELFGLPFLVSLVAVAAVQIVIAIIGHDLVHQAERFLAIVASALFVILTWYGLAKGDLAASGDVVARGAGGVAGGMLTTVALASTRTFGWSIGGSDYTRYLPRDTSRRRVLLAAFSGASLAGLWMAVVGAAIGTVITVDSPTDLVAKLIPAGLAAVILVALLAASISGSVLDIYTASLGLLMVGAKVRRWISAIIIGVLGTAVGFVAGHNAGSVFGTFQNFLFLMGYWIGPWLGIVVMDAVVFGREEIDPRRYFDRARRFRPGLAAFVIAIAVSVPFMDQSLYTGAFAERFPQFGDLTPWVAGAVAALAYYLIRRYRKADA</sequence>
<feature type="transmembrane region" description="Helical" evidence="8">
    <location>
        <begin position="38"/>
        <end position="60"/>
    </location>
</feature>
<feature type="transmembrane region" description="Helical" evidence="8">
    <location>
        <begin position="282"/>
        <end position="304"/>
    </location>
</feature>
<keyword evidence="4 8" id="KW-0812">Transmembrane</keyword>
<dbReference type="Proteomes" id="UP000199137">
    <property type="component" value="Unassembled WGS sequence"/>
</dbReference>
<dbReference type="PIRSF" id="PIRSF002744">
    <property type="entry name" value="Pur-cyt_permease"/>
    <property type="match status" value="1"/>
</dbReference>
<evidence type="ECO:0000256" key="4">
    <source>
        <dbReference type="ARBA" id="ARBA00022692"/>
    </source>
</evidence>
<dbReference type="OrthoDB" id="9809167at2"/>
<accession>A0A1I5RXU6</accession>
<dbReference type="RefSeq" id="WP_067592068.1">
    <property type="nucleotide sequence ID" value="NZ_FOWC01000006.1"/>
</dbReference>
<dbReference type="InterPro" id="IPR001248">
    <property type="entry name" value="Pur-cyt_permease"/>
</dbReference>
<feature type="transmembrane region" description="Helical" evidence="8">
    <location>
        <begin position="355"/>
        <end position="377"/>
    </location>
</feature>
<dbReference type="PANTHER" id="PTHR31806:SF1">
    <property type="entry name" value="PURINE-CYTOSINE PERMEASE FCY2-RELATED"/>
    <property type="match status" value="1"/>
</dbReference>
<gene>
    <name evidence="9" type="ORF">G3I59_33845</name>
    <name evidence="10" type="ORF">SAMN05421854_106108</name>
</gene>
<reference evidence="10" key="1">
    <citation type="submission" date="2016-10" db="EMBL/GenBank/DDBJ databases">
        <authorList>
            <person name="de Groot N.N."/>
        </authorList>
    </citation>
    <scope>NUCLEOTIDE SEQUENCE [LARGE SCALE GENOMIC DNA]</scope>
    <source>
        <strain evidence="10">DSM 44637</strain>
    </source>
</reference>
<dbReference type="Pfam" id="PF02133">
    <property type="entry name" value="Transp_cyt_pur"/>
    <property type="match status" value="1"/>
</dbReference>
<dbReference type="EMBL" id="JAAGNC010000171">
    <property type="protein sequence ID" value="NEC60437.1"/>
    <property type="molecule type" value="Genomic_DNA"/>
</dbReference>
<keyword evidence="3 7" id="KW-0813">Transport</keyword>
<evidence type="ECO:0000313" key="10">
    <source>
        <dbReference type="EMBL" id="SFP63257.1"/>
    </source>
</evidence>
<dbReference type="STRING" id="112413.SAMN05421854_106108"/>
<dbReference type="GO" id="GO:0005886">
    <property type="term" value="C:plasma membrane"/>
    <property type="evidence" value="ECO:0007669"/>
    <property type="project" value="TreeGrafter"/>
</dbReference>
<evidence type="ECO:0000256" key="3">
    <source>
        <dbReference type="ARBA" id="ARBA00022448"/>
    </source>
</evidence>
<keyword evidence="12" id="KW-1185">Reference proteome</keyword>
<keyword evidence="5 8" id="KW-1133">Transmembrane helix</keyword>
<proteinExistence type="inferred from homology"/>
<evidence type="ECO:0000256" key="6">
    <source>
        <dbReference type="ARBA" id="ARBA00023136"/>
    </source>
</evidence>
<evidence type="ECO:0000256" key="1">
    <source>
        <dbReference type="ARBA" id="ARBA00004141"/>
    </source>
</evidence>
<reference evidence="11" key="2">
    <citation type="submission" date="2016-10" db="EMBL/GenBank/DDBJ databases">
        <authorList>
            <person name="Varghese N."/>
            <person name="Submissions S."/>
        </authorList>
    </citation>
    <scope>NUCLEOTIDE SEQUENCE [LARGE SCALE GENOMIC DNA]</scope>
    <source>
        <strain evidence="11">DSM 44637</strain>
    </source>
</reference>
<name>A0A1I5RXU6_9PSEU</name>
<keyword evidence="6 7" id="KW-0472">Membrane</keyword>
<evidence type="ECO:0000313" key="9">
    <source>
        <dbReference type="EMBL" id="NEC60437.1"/>
    </source>
</evidence>
<dbReference type="InterPro" id="IPR026030">
    <property type="entry name" value="Pur-cyt_permease_Fcy2/21/22"/>
</dbReference>
<protein>
    <submittedName>
        <fullName evidence="10">Nucleobase:cation symporter-1, NCS1 family</fullName>
    </submittedName>
</protein>
<feature type="transmembrane region" description="Helical" evidence="8">
    <location>
        <begin position="170"/>
        <end position="187"/>
    </location>
</feature>
<feature type="transmembrane region" description="Helical" evidence="8">
    <location>
        <begin position="66"/>
        <end position="85"/>
    </location>
</feature>
<feature type="transmembrane region" description="Helical" evidence="8">
    <location>
        <begin position="105"/>
        <end position="125"/>
    </location>
</feature>
<feature type="transmembrane region" description="Helical" evidence="8">
    <location>
        <begin position="199"/>
        <end position="223"/>
    </location>
</feature>
<feature type="transmembrane region" description="Helical" evidence="8">
    <location>
        <begin position="431"/>
        <end position="447"/>
    </location>
</feature>
<feature type="transmembrane region" description="Helical" evidence="8">
    <location>
        <begin position="324"/>
        <end position="343"/>
    </location>
</feature>
<feature type="transmembrane region" description="Helical" evidence="8">
    <location>
        <begin position="244"/>
        <end position="270"/>
    </location>
</feature>
<dbReference type="AlphaFoldDB" id="A0A1I5RXU6"/>
<evidence type="ECO:0000256" key="5">
    <source>
        <dbReference type="ARBA" id="ARBA00022989"/>
    </source>
</evidence>
<organism evidence="10 11">
    <name type="scientific">Amycolatopsis rubida</name>
    <dbReference type="NCBI Taxonomy" id="112413"/>
    <lineage>
        <taxon>Bacteria</taxon>
        <taxon>Bacillati</taxon>
        <taxon>Actinomycetota</taxon>
        <taxon>Actinomycetes</taxon>
        <taxon>Pseudonocardiales</taxon>
        <taxon>Pseudonocardiaceae</taxon>
        <taxon>Amycolatopsis</taxon>
    </lineage>
</organism>
<evidence type="ECO:0000256" key="8">
    <source>
        <dbReference type="SAM" id="Phobius"/>
    </source>
</evidence>
<dbReference type="Gene3D" id="1.10.4160.10">
    <property type="entry name" value="Hydantoin permease"/>
    <property type="match status" value="1"/>
</dbReference>
<dbReference type="PANTHER" id="PTHR31806">
    <property type="entry name" value="PURINE-CYTOSINE PERMEASE FCY2-RELATED"/>
    <property type="match status" value="1"/>
</dbReference>